<dbReference type="PANTHER" id="PTHR37464:SF1">
    <property type="entry name" value="BLL2463 PROTEIN"/>
    <property type="match status" value="1"/>
</dbReference>
<dbReference type="RefSeq" id="WP_145371097.1">
    <property type="nucleotide sequence ID" value="NZ_CP036275.1"/>
</dbReference>
<feature type="domain" description="Aerotolerance regulator N-terminal" evidence="2">
    <location>
        <begin position="1"/>
        <end position="76"/>
    </location>
</feature>
<reference evidence="3 4" key="1">
    <citation type="submission" date="2019-02" db="EMBL/GenBank/DDBJ databases">
        <title>Deep-cultivation of Planctomycetes and their phenomic and genomic characterization uncovers novel biology.</title>
        <authorList>
            <person name="Wiegand S."/>
            <person name="Jogler M."/>
            <person name="Boedeker C."/>
            <person name="Pinto D."/>
            <person name="Vollmers J."/>
            <person name="Rivas-Marin E."/>
            <person name="Kohn T."/>
            <person name="Peeters S.H."/>
            <person name="Heuer A."/>
            <person name="Rast P."/>
            <person name="Oberbeckmann S."/>
            <person name="Bunk B."/>
            <person name="Jeske O."/>
            <person name="Meyerdierks A."/>
            <person name="Storesund J.E."/>
            <person name="Kallscheuer N."/>
            <person name="Luecker S."/>
            <person name="Lage O.M."/>
            <person name="Pohl T."/>
            <person name="Merkel B.J."/>
            <person name="Hornburger P."/>
            <person name="Mueller R.-W."/>
            <person name="Bruemmer F."/>
            <person name="Labrenz M."/>
            <person name="Spormann A.M."/>
            <person name="Op den Camp H."/>
            <person name="Overmann J."/>
            <person name="Amann R."/>
            <person name="Jetten M.S.M."/>
            <person name="Mascher T."/>
            <person name="Medema M.H."/>
            <person name="Devos D.P."/>
            <person name="Kaster A.-K."/>
            <person name="Ovreas L."/>
            <person name="Rohde M."/>
            <person name="Galperin M.Y."/>
            <person name="Jogler C."/>
        </authorList>
    </citation>
    <scope>NUCLEOTIDE SEQUENCE [LARGE SCALE GENOMIC DNA]</scope>
    <source>
        <strain evidence="3 4">Mal4</strain>
    </source>
</reference>
<gene>
    <name evidence="3" type="ORF">Mal4_43230</name>
</gene>
<dbReference type="Gene3D" id="3.40.50.410">
    <property type="entry name" value="von Willebrand factor, type A domain"/>
    <property type="match status" value="1"/>
</dbReference>
<dbReference type="InterPro" id="IPR024163">
    <property type="entry name" value="Aerotolerance_reg_N"/>
</dbReference>
<keyword evidence="1" id="KW-0812">Transmembrane</keyword>
<dbReference type="AlphaFoldDB" id="A0A517ZBZ5"/>
<dbReference type="Proteomes" id="UP000320496">
    <property type="component" value="Chromosome"/>
</dbReference>
<dbReference type="SUPFAM" id="SSF52317">
    <property type="entry name" value="Class I glutamine amidotransferase-like"/>
    <property type="match status" value="1"/>
</dbReference>
<keyword evidence="4" id="KW-1185">Reference proteome</keyword>
<protein>
    <recommendedName>
        <fullName evidence="2">Aerotolerance regulator N-terminal domain-containing protein</fullName>
    </recommendedName>
</protein>
<proteinExistence type="predicted"/>
<dbReference type="OrthoDB" id="242438at2"/>
<feature type="transmembrane region" description="Helical" evidence="1">
    <location>
        <begin position="128"/>
        <end position="148"/>
    </location>
</feature>
<dbReference type="SUPFAM" id="SSF53300">
    <property type="entry name" value="vWA-like"/>
    <property type="match status" value="1"/>
</dbReference>
<dbReference type="InterPro" id="IPR036465">
    <property type="entry name" value="vWFA_dom_sf"/>
</dbReference>
<organism evidence="3 4">
    <name type="scientific">Maioricimonas rarisocia</name>
    <dbReference type="NCBI Taxonomy" id="2528026"/>
    <lineage>
        <taxon>Bacteria</taxon>
        <taxon>Pseudomonadati</taxon>
        <taxon>Planctomycetota</taxon>
        <taxon>Planctomycetia</taxon>
        <taxon>Planctomycetales</taxon>
        <taxon>Planctomycetaceae</taxon>
        <taxon>Maioricimonas</taxon>
    </lineage>
</organism>
<feature type="transmembrane region" description="Helical" evidence="1">
    <location>
        <begin position="53"/>
        <end position="73"/>
    </location>
</feature>
<dbReference type="Pfam" id="PF07584">
    <property type="entry name" value="BatA"/>
    <property type="match status" value="1"/>
</dbReference>
<sequence length="823" mass="92740">MTLLNPMILYGLGFVLVPVILHFLLRQKPKLLAFPALRLIEERRRQNVRRFRLRHLWLLLLRMLVIGLIVLALTRPALPAANYSLNLFESLILAAIVLLAIGAYLLTLHLWKRRQLPRHEFNYRRTTLRGWTTGVAILLILLCVGWPYQRRIAAEITAPMPTGELDLPVASVFLFDVSLSMGYQQAGQTQLDRAREIAATHLGDLPAGSRVAVTDNANDNPVLFHTTMQSTRARLDALAISPRTLPLDDRLRSALLLQREDRQRTLAEQGEVAEATRTDRYIRRLYIFTDMSRSAWRTSSSRQLARELEELENVHLFLIDVGNEQPQNTGITDLTLSRQRVPDGGHLTVAGTVQATGQSGERVVELYLQDNRGQSVKHGQEQVILEAGMPQRIEFPMLTNLAGPVVHGEIRLAARDPLEMDDVRYFTVEVGPPPRVLIVGPERDEVDAWTLTLVPFDREQNSQIDFETEFVPTSQLASTALGEYGVVCLINVTRLSDDEWYRLGQYVNNGGGLAVFLGSTDLVAVGDGGYNRAQAQEFLPAELHSWQPENEEGWNLVIGNTSHPLFRKLKALESYGTLAILRNEALVYRFWKVIPAAGAAVLTTLTDPEQSPLIVERVHGKGRTLMMTTDVDLKWRRWNNFPTMVNWWAYQVLAEQMMEYLARASDRIFVFESQEDPVLQFEPASADREFLLRRPTLTQSRELLKAQEGTLVFDDAHEPGHYTLTSVGEVQPLVGFSVNPPSEESDLTRVEAEELDTLFGEQRYQVARGIEQLQMSINIADLGREAFPLALLLVVLVFAGEHIVANRFYDADTPITGTDRAAA</sequence>
<dbReference type="EMBL" id="CP036275">
    <property type="protein sequence ID" value="QDU39969.1"/>
    <property type="molecule type" value="Genomic_DNA"/>
</dbReference>
<dbReference type="InterPro" id="IPR029062">
    <property type="entry name" value="Class_I_gatase-like"/>
</dbReference>
<feature type="transmembrane region" description="Helical" evidence="1">
    <location>
        <begin position="85"/>
        <end position="107"/>
    </location>
</feature>
<keyword evidence="1" id="KW-0472">Membrane</keyword>
<dbReference type="PANTHER" id="PTHR37464">
    <property type="entry name" value="BLL2463 PROTEIN"/>
    <property type="match status" value="1"/>
</dbReference>
<dbReference type="NCBIfam" id="TIGR02226">
    <property type="entry name" value="two_anch"/>
    <property type="match status" value="1"/>
</dbReference>
<keyword evidence="1" id="KW-1133">Transmembrane helix</keyword>
<dbReference type="InterPro" id="IPR011933">
    <property type="entry name" value="Double_TM_dom"/>
</dbReference>
<dbReference type="KEGG" id="mri:Mal4_43230"/>
<evidence type="ECO:0000259" key="2">
    <source>
        <dbReference type="Pfam" id="PF07584"/>
    </source>
</evidence>
<evidence type="ECO:0000313" key="4">
    <source>
        <dbReference type="Proteomes" id="UP000320496"/>
    </source>
</evidence>
<accession>A0A517ZBZ5</accession>
<name>A0A517ZBZ5_9PLAN</name>
<dbReference type="Gene3D" id="3.40.50.880">
    <property type="match status" value="1"/>
</dbReference>
<evidence type="ECO:0000313" key="3">
    <source>
        <dbReference type="EMBL" id="QDU39969.1"/>
    </source>
</evidence>
<evidence type="ECO:0000256" key="1">
    <source>
        <dbReference type="SAM" id="Phobius"/>
    </source>
</evidence>
<feature type="transmembrane region" description="Helical" evidence="1">
    <location>
        <begin position="6"/>
        <end position="25"/>
    </location>
</feature>